<dbReference type="OMA" id="AYIVTIW"/>
<dbReference type="Proteomes" id="UP000054270">
    <property type="component" value="Unassembled WGS sequence"/>
</dbReference>
<proteinExistence type="predicted"/>
<dbReference type="OrthoDB" id="3830579at2759"/>
<evidence type="ECO:0000313" key="2">
    <source>
        <dbReference type="Proteomes" id="UP000054270"/>
    </source>
</evidence>
<gene>
    <name evidence="1" type="ORF">HYPSUDRAFT_47075</name>
</gene>
<sequence length="198" mass="21729">MTVTQISWFNSSKAYIADPALVNDPAQRLKGINGVQSLYVAFEIEHPKVAYIVTIWGNYDDYISAVEEPAYVVALDTLKPLLDGTPQDIESVFIDFTTTPVEALAAPVSEIVITELKPGETEKDVVILDDVIAASGVTLGNHWGHVHGKPDEYGLFIGWESVQSHAEAARKGLLAEVIKKSEKTLKYSKIANGKFREI</sequence>
<dbReference type="EMBL" id="KN817616">
    <property type="protein sequence ID" value="KJA16706.1"/>
    <property type="molecule type" value="Genomic_DNA"/>
</dbReference>
<dbReference type="STRING" id="945553.A0A0D2NJJ3"/>
<accession>A0A0D2NJJ3</accession>
<organism evidence="1 2">
    <name type="scientific">Hypholoma sublateritium (strain FD-334 SS-4)</name>
    <dbReference type="NCBI Taxonomy" id="945553"/>
    <lineage>
        <taxon>Eukaryota</taxon>
        <taxon>Fungi</taxon>
        <taxon>Dikarya</taxon>
        <taxon>Basidiomycota</taxon>
        <taxon>Agaricomycotina</taxon>
        <taxon>Agaricomycetes</taxon>
        <taxon>Agaricomycetidae</taxon>
        <taxon>Agaricales</taxon>
        <taxon>Agaricineae</taxon>
        <taxon>Strophariaceae</taxon>
        <taxon>Hypholoma</taxon>
    </lineage>
</organism>
<keyword evidence="2" id="KW-1185">Reference proteome</keyword>
<reference evidence="2" key="1">
    <citation type="submission" date="2014-04" db="EMBL/GenBank/DDBJ databases">
        <title>Evolutionary Origins and Diversification of the Mycorrhizal Mutualists.</title>
        <authorList>
            <consortium name="DOE Joint Genome Institute"/>
            <consortium name="Mycorrhizal Genomics Consortium"/>
            <person name="Kohler A."/>
            <person name="Kuo A."/>
            <person name="Nagy L.G."/>
            <person name="Floudas D."/>
            <person name="Copeland A."/>
            <person name="Barry K.W."/>
            <person name="Cichocki N."/>
            <person name="Veneault-Fourrey C."/>
            <person name="LaButti K."/>
            <person name="Lindquist E.A."/>
            <person name="Lipzen A."/>
            <person name="Lundell T."/>
            <person name="Morin E."/>
            <person name="Murat C."/>
            <person name="Riley R."/>
            <person name="Ohm R."/>
            <person name="Sun H."/>
            <person name="Tunlid A."/>
            <person name="Henrissat B."/>
            <person name="Grigoriev I.V."/>
            <person name="Hibbett D.S."/>
            <person name="Martin F."/>
        </authorList>
    </citation>
    <scope>NUCLEOTIDE SEQUENCE [LARGE SCALE GENOMIC DNA]</scope>
    <source>
        <strain evidence="2">FD-334 SS-4</strain>
    </source>
</reference>
<protein>
    <recommendedName>
        <fullName evidence="3">ABM domain-containing protein</fullName>
    </recommendedName>
</protein>
<evidence type="ECO:0000313" key="1">
    <source>
        <dbReference type="EMBL" id="KJA16706.1"/>
    </source>
</evidence>
<dbReference type="Gene3D" id="3.30.70.100">
    <property type="match status" value="1"/>
</dbReference>
<name>A0A0D2NJJ3_HYPSF</name>
<evidence type="ECO:0008006" key="3">
    <source>
        <dbReference type="Google" id="ProtNLM"/>
    </source>
</evidence>
<dbReference type="AlphaFoldDB" id="A0A0D2NJJ3"/>